<evidence type="ECO:0000256" key="2">
    <source>
        <dbReference type="SAM" id="Phobius"/>
    </source>
</evidence>
<protein>
    <recommendedName>
        <fullName evidence="5">DUF4446 domain-containing protein</fullName>
    </recommendedName>
</protein>
<name>A0A1G7SV66_THETY</name>
<evidence type="ECO:0000313" key="3">
    <source>
        <dbReference type="EMBL" id="SDG26858.1"/>
    </source>
</evidence>
<keyword evidence="2" id="KW-1133">Transmembrane helix</keyword>
<keyword evidence="2" id="KW-0472">Membrane</keyword>
<dbReference type="AlphaFoldDB" id="A0A1G7SV66"/>
<accession>A0A1G7SV66</accession>
<organism evidence="3 4">
    <name type="scientific">Thermoanaerobacter thermohydrosulfuricus</name>
    <name type="common">Clostridium thermohydrosulfuricum</name>
    <dbReference type="NCBI Taxonomy" id="1516"/>
    <lineage>
        <taxon>Bacteria</taxon>
        <taxon>Bacillati</taxon>
        <taxon>Bacillota</taxon>
        <taxon>Clostridia</taxon>
        <taxon>Thermoanaerobacterales</taxon>
        <taxon>Thermoanaerobacteraceae</taxon>
        <taxon>Thermoanaerobacter</taxon>
    </lineage>
</organism>
<dbReference type="Pfam" id="PF14584">
    <property type="entry name" value="DUF4446"/>
    <property type="match status" value="1"/>
</dbReference>
<feature type="coiled-coil region" evidence="1">
    <location>
        <begin position="60"/>
        <end position="87"/>
    </location>
</feature>
<dbReference type="RefSeq" id="WP_004399532.1">
    <property type="nucleotide sequence ID" value="NZ_FNBS01000056.1"/>
</dbReference>
<dbReference type="InterPro" id="IPR027981">
    <property type="entry name" value="DUF4446"/>
</dbReference>
<proteinExistence type="predicted"/>
<gene>
    <name evidence="3" type="ORF">SAMN04244560_02054</name>
</gene>
<sequence>MQNFLDIISQNATMIILFLSVLSIIELIFILIINGKFLRLNRTYNKVIKTLEKGDVFDIFSRILTENEEIKNKLDKLKIDLNSLDKEGKTAIKKVGMVRYNAFPDVGSDLSFSIALLDSNDDGIVLSGIYGRNETATFAKPIERGQSKYPLSAEEVQAIERAKRKAL</sequence>
<evidence type="ECO:0008006" key="5">
    <source>
        <dbReference type="Google" id="ProtNLM"/>
    </source>
</evidence>
<keyword evidence="1" id="KW-0175">Coiled coil</keyword>
<keyword evidence="2" id="KW-0812">Transmembrane</keyword>
<dbReference type="Proteomes" id="UP000183404">
    <property type="component" value="Unassembled WGS sequence"/>
</dbReference>
<evidence type="ECO:0000256" key="1">
    <source>
        <dbReference type="SAM" id="Coils"/>
    </source>
</evidence>
<dbReference type="EMBL" id="FNBS01000056">
    <property type="protein sequence ID" value="SDG26858.1"/>
    <property type="molecule type" value="Genomic_DNA"/>
</dbReference>
<reference evidence="3 4" key="1">
    <citation type="submission" date="2016-10" db="EMBL/GenBank/DDBJ databases">
        <authorList>
            <person name="de Groot N.N."/>
        </authorList>
    </citation>
    <scope>NUCLEOTIDE SEQUENCE [LARGE SCALE GENOMIC DNA]</scope>
    <source>
        <strain evidence="3 4">DSM 569</strain>
    </source>
</reference>
<feature type="transmembrane region" description="Helical" evidence="2">
    <location>
        <begin position="12"/>
        <end position="33"/>
    </location>
</feature>
<evidence type="ECO:0000313" key="4">
    <source>
        <dbReference type="Proteomes" id="UP000183404"/>
    </source>
</evidence>